<dbReference type="InterPro" id="IPR023393">
    <property type="entry name" value="START-like_dom_sf"/>
</dbReference>
<dbReference type="PANTHER" id="PTHR38588:SF1">
    <property type="entry name" value="BLL0334 PROTEIN"/>
    <property type="match status" value="1"/>
</dbReference>
<organism evidence="1 2">
    <name type="scientific">Sulfobacillus acidophilus</name>
    <dbReference type="NCBI Taxonomy" id="53633"/>
    <lineage>
        <taxon>Bacteria</taxon>
        <taxon>Bacillati</taxon>
        <taxon>Bacillota</taxon>
        <taxon>Clostridia</taxon>
        <taxon>Eubacteriales</taxon>
        <taxon>Clostridiales Family XVII. Incertae Sedis</taxon>
        <taxon>Sulfobacillus</taxon>
    </lineage>
</organism>
<dbReference type="InterPro" id="IPR010419">
    <property type="entry name" value="CO_DH_gsu"/>
</dbReference>
<sequence>MKKYSGSLVVDAPLPLVWDYVLNPRVLGEAMPDVVEYAVDGSSQVKAKVHVAVGPVHGVMNMTAEIVPDSVPHQALWTISGTGMGNVLQLTGVVRLSPVFDEGDKTQLNWDAEVTMSGSLATLGFRLVDSQVKKIAEQVFENIRQGIKGKSGAL</sequence>
<dbReference type="EMBL" id="PXYV01000023">
    <property type="protein sequence ID" value="PSR22013.1"/>
    <property type="molecule type" value="Genomic_DNA"/>
</dbReference>
<gene>
    <name evidence="1" type="ORF">C7B45_08405</name>
</gene>
<evidence type="ECO:0000313" key="1">
    <source>
        <dbReference type="EMBL" id="PSR22013.1"/>
    </source>
</evidence>
<dbReference type="Gene3D" id="3.30.530.20">
    <property type="match status" value="1"/>
</dbReference>
<name>A0A2T2WIF0_9FIRM</name>
<protein>
    <submittedName>
        <fullName evidence="1">Carbon monoxide dehydrogenase</fullName>
    </submittedName>
</protein>
<dbReference type="SUPFAM" id="SSF55961">
    <property type="entry name" value="Bet v1-like"/>
    <property type="match status" value="1"/>
</dbReference>
<proteinExistence type="predicted"/>
<dbReference type="PANTHER" id="PTHR38588">
    <property type="entry name" value="BLL0334 PROTEIN"/>
    <property type="match status" value="1"/>
</dbReference>
<dbReference type="AlphaFoldDB" id="A0A2T2WIF0"/>
<evidence type="ECO:0000313" key="2">
    <source>
        <dbReference type="Proteomes" id="UP000241848"/>
    </source>
</evidence>
<comment type="caution">
    <text evidence="1">The sequence shown here is derived from an EMBL/GenBank/DDBJ whole genome shotgun (WGS) entry which is preliminary data.</text>
</comment>
<reference evidence="1 2" key="1">
    <citation type="journal article" date="2014" name="BMC Genomics">
        <title>Comparison of environmental and isolate Sulfobacillus genomes reveals diverse carbon, sulfur, nitrogen, and hydrogen metabolisms.</title>
        <authorList>
            <person name="Justice N.B."/>
            <person name="Norman A."/>
            <person name="Brown C.T."/>
            <person name="Singh A."/>
            <person name="Thomas B.C."/>
            <person name="Banfield J.F."/>
        </authorList>
    </citation>
    <scope>NUCLEOTIDE SEQUENCE [LARGE SCALE GENOMIC DNA]</scope>
    <source>
        <strain evidence="1">AMDSBA3</strain>
    </source>
</reference>
<accession>A0A2T2WIF0</accession>
<dbReference type="Pfam" id="PF06240">
    <property type="entry name" value="COXG"/>
    <property type="match status" value="1"/>
</dbReference>
<dbReference type="Proteomes" id="UP000241848">
    <property type="component" value="Unassembled WGS sequence"/>
</dbReference>